<accession>A0A224YKW1</accession>
<evidence type="ECO:0000256" key="1">
    <source>
        <dbReference type="SAM" id="MobiDB-lite"/>
    </source>
</evidence>
<organism evidence="2">
    <name type="scientific">Rhipicephalus zambeziensis</name>
    <dbReference type="NCBI Taxonomy" id="60191"/>
    <lineage>
        <taxon>Eukaryota</taxon>
        <taxon>Metazoa</taxon>
        <taxon>Ecdysozoa</taxon>
        <taxon>Arthropoda</taxon>
        <taxon>Chelicerata</taxon>
        <taxon>Arachnida</taxon>
        <taxon>Acari</taxon>
        <taxon>Parasitiformes</taxon>
        <taxon>Ixodida</taxon>
        <taxon>Ixodoidea</taxon>
        <taxon>Ixodidae</taxon>
        <taxon>Rhipicephalinae</taxon>
        <taxon>Rhipicephalus</taxon>
        <taxon>Rhipicephalus</taxon>
    </lineage>
</organism>
<evidence type="ECO:0000313" key="2">
    <source>
        <dbReference type="EMBL" id="MAA14482.1"/>
    </source>
</evidence>
<dbReference type="EMBL" id="GFPF01003336">
    <property type="protein sequence ID" value="MAA14482.1"/>
    <property type="molecule type" value="Transcribed_RNA"/>
</dbReference>
<feature type="compositionally biased region" description="Polar residues" evidence="1">
    <location>
        <begin position="167"/>
        <end position="179"/>
    </location>
</feature>
<feature type="region of interest" description="Disordered" evidence="1">
    <location>
        <begin position="93"/>
        <end position="112"/>
    </location>
</feature>
<dbReference type="AlphaFoldDB" id="A0A224YKW1"/>
<feature type="compositionally biased region" description="Pro residues" evidence="1">
    <location>
        <begin position="398"/>
        <end position="410"/>
    </location>
</feature>
<feature type="region of interest" description="Disordered" evidence="1">
    <location>
        <begin position="386"/>
        <end position="410"/>
    </location>
</feature>
<proteinExistence type="predicted"/>
<reference evidence="2" key="1">
    <citation type="journal article" date="2017" name="Parasit. Vectors">
        <title>Sialotranscriptomics of Rhipicephalus zambeziensis reveals intricate expression profiles of secretory proteins and suggests tight temporal transcriptional regulation during blood-feeding.</title>
        <authorList>
            <person name="de Castro M.H."/>
            <person name="de Klerk D."/>
            <person name="Pienaar R."/>
            <person name="Rees D.J.G."/>
            <person name="Mans B.J."/>
        </authorList>
    </citation>
    <scope>NUCLEOTIDE SEQUENCE</scope>
    <source>
        <tissue evidence="2">Salivary glands</tissue>
    </source>
</reference>
<sequence>MFQPAQALQPHFDPPLPPFRTSHLESWFEEFEAALELNGIWLQEFMFEVLEYHLPRDLKRRLTYFSWTPRPYDHLRDAVLQFYGIKHGPFPKSNAAAPGSSSSTCTPPAPRPVQTIALPTTTGCTGDAEHPSASIDPLAERPTTPASTVPASDVPVLPTKALPPLSVTDSTPATAPRTSGFSRETCYAALPAVDYLTITAKPPDPPSESTPVLTPVEARDTAHTTDPEPAVALHAIGCANTSAPAAQSFVDCQPGHLSSNVSTDSPSFPGLPARISCHLPVEPRPSPYGKSTTQIPSAVVDSHSPLLLSSRHFRGGCTSSMHSARTVVSPEHTLRCRQTHNGRRSRSCNARRLAWPRQPRSYHFHHQRLQRTYLLCSLLLATRSHRGPRPLRGSQCRPPEPPDSSLRLPP</sequence>
<name>A0A224YKW1_9ACAR</name>
<protein>
    <submittedName>
        <fullName evidence="2">Uncharacterized protein</fullName>
    </submittedName>
</protein>
<feature type="region of interest" description="Disordered" evidence="1">
    <location>
        <begin position="117"/>
        <end position="179"/>
    </location>
</feature>